<dbReference type="SFLD" id="SFLDS00003">
    <property type="entry name" value="Haloacid_Dehalogenase"/>
    <property type="match status" value="1"/>
</dbReference>
<dbReference type="PANTHER" id="PTHR43434">
    <property type="entry name" value="PHOSPHOGLYCOLATE PHOSPHATASE"/>
    <property type="match status" value="1"/>
</dbReference>
<dbReference type="InterPro" id="IPR050155">
    <property type="entry name" value="HAD-like_hydrolase_sf"/>
</dbReference>
<dbReference type="RefSeq" id="WP_291580428.1">
    <property type="nucleotide sequence ID" value="NZ_JBBMEI010000019.1"/>
</dbReference>
<proteinExistence type="predicted"/>
<organism evidence="1 2">
    <name type="scientific">Blautia intestinihominis</name>
    <dbReference type="NCBI Taxonomy" id="3133152"/>
    <lineage>
        <taxon>Bacteria</taxon>
        <taxon>Bacillati</taxon>
        <taxon>Bacillota</taxon>
        <taxon>Clostridia</taxon>
        <taxon>Lachnospirales</taxon>
        <taxon>Lachnospiraceae</taxon>
        <taxon>Blautia</taxon>
    </lineage>
</organism>
<dbReference type="NCBIfam" id="TIGR01549">
    <property type="entry name" value="HAD-SF-IA-v1"/>
    <property type="match status" value="1"/>
</dbReference>
<dbReference type="SFLD" id="SFLDG01129">
    <property type="entry name" value="C1.5:_HAD__Beta-PGM__Phosphata"/>
    <property type="match status" value="1"/>
</dbReference>
<name>A0ABV1AJ55_9FIRM</name>
<keyword evidence="2" id="KW-1185">Reference proteome</keyword>
<dbReference type="PANTHER" id="PTHR43434:SF1">
    <property type="entry name" value="PHOSPHOGLYCOLATE PHOSPHATASE"/>
    <property type="match status" value="1"/>
</dbReference>
<dbReference type="InterPro" id="IPR041492">
    <property type="entry name" value="HAD_2"/>
</dbReference>
<dbReference type="Proteomes" id="UP001446032">
    <property type="component" value="Unassembled WGS sequence"/>
</dbReference>
<dbReference type="SUPFAM" id="SSF56784">
    <property type="entry name" value="HAD-like"/>
    <property type="match status" value="1"/>
</dbReference>
<dbReference type="PRINTS" id="PR00413">
    <property type="entry name" value="HADHALOGNASE"/>
</dbReference>
<protein>
    <submittedName>
        <fullName evidence="1">HAD family hydrolase</fullName>
        <ecNumber evidence="1">3.-.-.-</ecNumber>
    </submittedName>
</protein>
<evidence type="ECO:0000313" key="2">
    <source>
        <dbReference type="Proteomes" id="UP001446032"/>
    </source>
</evidence>
<dbReference type="SFLD" id="SFLDG01135">
    <property type="entry name" value="C1.5.6:_HAD__Beta-PGM__Phospha"/>
    <property type="match status" value="1"/>
</dbReference>
<dbReference type="InterPro" id="IPR006439">
    <property type="entry name" value="HAD-SF_hydro_IA"/>
</dbReference>
<evidence type="ECO:0000313" key="1">
    <source>
        <dbReference type="EMBL" id="MEQ2358193.1"/>
    </source>
</evidence>
<dbReference type="EC" id="3.-.-.-" evidence="1"/>
<dbReference type="GO" id="GO:0016787">
    <property type="term" value="F:hydrolase activity"/>
    <property type="evidence" value="ECO:0007669"/>
    <property type="project" value="UniProtKB-KW"/>
</dbReference>
<dbReference type="Gene3D" id="3.40.50.1000">
    <property type="entry name" value="HAD superfamily/HAD-like"/>
    <property type="match status" value="1"/>
</dbReference>
<keyword evidence="1" id="KW-0378">Hydrolase</keyword>
<dbReference type="Gene3D" id="1.10.150.240">
    <property type="entry name" value="Putative phosphatase, domain 2"/>
    <property type="match status" value="1"/>
</dbReference>
<dbReference type="Pfam" id="PF13419">
    <property type="entry name" value="HAD_2"/>
    <property type="match status" value="1"/>
</dbReference>
<dbReference type="InterPro" id="IPR023214">
    <property type="entry name" value="HAD_sf"/>
</dbReference>
<dbReference type="NCBIfam" id="TIGR01509">
    <property type="entry name" value="HAD-SF-IA-v3"/>
    <property type="match status" value="1"/>
</dbReference>
<sequence>MIKACIFDLDGTLANTLDSMAYVANEILRGMGLKEQPTENFKYYSGEGADMLVRRCLKDAGDPELTHFEECRALYRKKFDEDPLYKVVPYEGIRDTLQTLKNAGVKLAVCSNKPHIAAVKVIDKMFPGYFDLVIGQSDAIRRKPAPDGPLKAAAEFGASSEECMYIGDTRTDMETGTAAGMHTIGALWGFRDREELESSGAEIVAEKPEDLLKIYEELNHDQTGCK</sequence>
<reference evidence="1 2" key="1">
    <citation type="submission" date="2024-03" db="EMBL/GenBank/DDBJ databases">
        <title>Human intestinal bacterial collection.</title>
        <authorList>
            <person name="Pauvert C."/>
            <person name="Hitch T.C.A."/>
            <person name="Clavel T."/>
        </authorList>
    </citation>
    <scope>NUCLEOTIDE SEQUENCE [LARGE SCALE GENOMIC DNA]</scope>
    <source>
        <strain evidence="1 2">CLA-AA-H95</strain>
    </source>
</reference>
<accession>A0ABV1AJ55</accession>
<comment type="caution">
    <text evidence="1">The sequence shown here is derived from an EMBL/GenBank/DDBJ whole genome shotgun (WGS) entry which is preliminary data.</text>
</comment>
<dbReference type="InterPro" id="IPR023198">
    <property type="entry name" value="PGP-like_dom2"/>
</dbReference>
<dbReference type="EMBL" id="JBBMEI010000019">
    <property type="protein sequence ID" value="MEQ2358193.1"/>
    <property type="molecule type" value="Genomic_DNA"/>
</dbReference>
<dbReference type="InterPro" id="IPR036412">
    <property type="entry name" value="HAD-like_sf"/>
</dbReference>
<gene>
    <name evidence="1" type="ORF">WMO75_07580</name>
</gene>